<evidence type="ECO:0000256" key="2">
    <source>
        <dbReference type="ARBA" id="ARBA00006432"/>
    </source>
</evidence>
<dbReference type="SUPFAM" id="SSF56801">
    <property type="entry name" value="Acetyl-CoA synthetase-like"/>
    <property type="match status" value="1"/>
</dbReference>
<comment type="subcellular location">
    <subcellularLocation>
        <location evidence="1">Peroxisome</location>
    </subcellularLocation>
</comment>
<accession>A0ABD1FIB4</accession>
<dbReference type="InterPro" id="IPR045851">
    <property type="entry name" value="AMP-bd_C_sf"/>
</dbReference>
<evidence type="ECO:0000259" key="6">
    <source>
        <dbReference type="Pfam" id="PF13193"/>
    </source>
</evidence>
<dbReference type="AlphaFoldDB" id="A0ABD1FIB4"/>
<evidence type="ECO:0000256" key="3">
    <source>
        <dbReference type="ARBA" id="ARBA00022598"/>
    </source>
</evidence>
<dbReference type="PROSITE" id="PS00455">
    <property type="entry name" value="AMP_BINDING"/>
    <property type="match status" value="1"/>
</dbReference>
<dbReference type="GO" id="GO:0016874">
    <property type="term" value="F:ligase activity"/>
    <property type="evidence" value="ECO:0007669"/>
    <property type="project" value="UniProtKB-KW"/>
</dbReference>
<reference evidence="7 8" key="1">
    <citation type="submission" date="2024-05" db="EMBL/GenBank/DDBJ databases">
        <title>Genetic variation in Jamaican populations of the coffee berry borer (Hypothenemus hampei).</title>
        <authorList>
            <person name="Errbii M."/>
            <person name="Myrie A."/>
        </authorList>
    </citation>
    <scope>NUCLEOTIDE SEQUENCE [LARGE SCALE GENOMIC DNA]</scope>
    <source>
        <strain evidence="7">JA-Hopewell-2020-01-JO</strain>
        <tissue evidence="7">Whole body</tissue>
    </source>
</reference>
<dbReference type="Gene3D" id="3.40.50.12780">
    <property type="entry name" value="N-terminal domain of ligase-like"/>
    <property type="match status" value="1"/>
</dbReference>
<gene>
    <name evidence="7" type="ORF">ABEB36_001998</name>
</gene>
<protein>
    <submittedName>
        <fullName evidence="7">Uncharacterized protein</fullName>
    </submittedName>
</protein>
<dbReference type="Gene3D" id="3.30.300.30">
    <property type="match status" value="1"/>
</dbReference>
<evidence type="ECO:0000313" key="8">
    <source>
        <dbReference type="Proteomes" id="UP001566132"/>
    </source>
</evidence>
<keyword evidence="3" id="KW-0436">Ligase</keyword>
<name>A0ABD1FIB4_HYPHA</name>
<evidence type="ECO:0000256" key="4">
    <source>
        <dbReference type="ARBA" id="ARBA00023140"/>
    </source>
</evidence>
<sequence length="543" mass="61107">MEHRSKHIFKGSSSRYPQISKTIGQAFFDVCEQNPKKIFQIDGATGIQYSYGDVKLMAIRLGLTLKRQHCICTGDMAMVIASNNIENIIPILACLFLGIKAVSIDPSTNVQELADAMFNTRPKLCLFEKDYEQLVHDAFTKSLGKAEYKVPFLASPFTNIEKLDEEEKFELYPSKPLDTALYVFTSGTTSSPKPVAFSHFAILNGFRSLVDEIDNVRPTMITHFSSLYWISAILLTGLSIGHGGAKILASHMPAYFFLKSIELYKITFAFMSNTFTYQLTSLSEKAFLDHATSSLYSIIIGGSSMDPIQLKKIRKLFPDTKITVGYGSSECSAVSAFNLRDTKAYEEKLLSSGQLLPDVEVKIVDLQTRQPLGTNATGEILVRSPYIMNGYHECCTATLKVPYDSDNFLLTGDLGYFDDDHYLYVIDRINDMFKYQTYQVSPLIIERQLCAHPAVREAVVFNVYHEKDRNHAVAIVVLKQNSNKVTETELLHFANGVLSEKNQIRGGLKIVDEIPFRTQSGKVQRVKIKQQFAKYFGENCEKN</sequence>
<dbReference type="PANTHER" id="PTHR24096:SF149">
    <property type="entry name" value="AMP-BINDING DOMAIN-CONTAINING PROTEIN-RELATED"/>
    <property type="match status" value="1"/>
</dbReference>
<evidence type="ECO:0000313" key="7">
    <source>
        <dbReference type="EMBL" id="KAL1518363.1"/>
    </source>
</evidence>
<dbReference type="InterPro" id="IPR000873">
    <property type="entry name" value="AMP-dep_synth/lig_dom"/>
</dbReference>
<dbReference type="Pfam" id="PF00501">
    <property type="entry name" value="AMP-binding"/>
    <property type="match status" value="1"/>
</dbReference>
<keyword evidence="8" id="KW-1185">Reference proteome</keyword>
<dbReference type="InterPro" id="IPR020845">
    <property type="entry name" value="AMP-binding_CS"/>
</dbReference>
<comment type="similarity">
    <text evidence="2">Belongs to the ATP-dependent AMP-binding enzyme family.</text>
</comment>
<feature type="domain" description="AMP-dependent synthetase/ligase" evidence="5">
    <location>
        <begin position="28"/>
        <end position="392"/>
    </location>
</feature>
<dbReference type="Pfam" id="PF13193">
    <property type="entry name" value="AMP-binding_C"/>
    <property type="match status" value="1"/>
</dbReference>
<proteinExistence type="inferred from homology"/>
<dbReference type="InterPro" id="IPR042099">
    <property type="entry name" value="ANL_N_sf"/>
</dbReference>
<evidence type="ECO:0000259" key="5">
    <source>
        <dbReference type="Pfam" id="PF00501"/>
    </source>
</evidence>
<dbReference type="GO" id="GO:0005777">
    <property type="term" value="C:peroxisome"/>
    <property type="evidence" value="ECO:0007669"/>
    <property type="project" value="UniProtKB-SubCell"/>
</dbReference>
<keyword evidence="4" id="KW-0576">Peroxisome</keyword>
<evidence type="ECO:0000256" key="1">
    <source>
        <dbReference type="ARBA" id="ARBA00004275"/>
    </source>
</evidence>
<dbReference type="Proteomes" id="UP001566132">
    <property type="component" value="Unassembled WGS sequence"/>
</dbReference>
<dbReference type="InterPro" id="IPR025110">
    <property type="entry name" value="AMP-bd_C"/>
</dbReference>
<dbReference type="PANTHER" id="PTHR24096">
    <property type="entry name" value="LONG-CHAIN-FATTY-ACID--COA LIGASE"/>
    <property type="match status" value="1"/>
</dbReference>
<organism evidence="7 8">
    <name type="scientific">Hypothenemus hampei</name>
    <name type="common">Coffee berry borer</name>
    <dbReference type="NCBI Taxonomy" id="57062"/>
    <lineage>
        <taxon>Eukaryota</taxon>
        <taxon>Metazoa</taxon>
        <taxon>Ecdysozoa</taxon>
        <taxon>Arthropoda</taxon>
        <taxon>Hexapoda</taxon>
        <taxon>Insecta</taxon>
        <taxon>Pterygota</taxon>
        <taxon>Neoptera</taxon>
        <taxon>Endopterygota</taxon>
        <taxon>Coleoptera</taxon>
        <taxon>Polyphaga</taxon>
        <taxon>Cucujiformia</taxon>
        <taxon>Curculionidae</taxon>
        <taxon>Scolytinae</taxon>
        <taxon>Hypothenemus</taxon>
    </lineage>
</organism>
<dbReference type="EMBL" id="JBDJPC010000001">
    <property type="protein sequence ID" value="KAL1518363.1"/>
    <property type="molecule type" value="Genomic_DNA"/>
</dbReference>
<comment type="caution">
    <text evidence="7">The sequence shown here is derived from an EMBL/GenBank/DDBJ whole genome shotgun (WGS) entry which is preliminary data.</text>
</comment>
<feature type="domain" description="AMP-binding enzyme C-terminal" evidence="6">
    <location>
        <begin position="445"/>
        <end position="522"/>
    </location>
</feature>